<protein>
    <submittedName>
        <fullName evidence="1">Uncharacterized protein</fullName>
    </submittedName>
</protein>
<comment type="caution">
    <text evidence="1">The sequence shown here is derived from an EMBL/GenBank/DDBJ whole genome shotgun (WGS) entry which is preliminary data.</text>
</comment>
<dbReference type="Proteomes" id="UP001194746">
    <property type="component" value="Unassembled WGS sequence"/>
</dbReference>
<sequence length="161" mass="18148">MSTEVTLSRQTIGSFPGAMDGFLRLETGQRNDAGLGEETSSMSIGCILASLLTHTRQLKILCLIMDRTELPPIVYLAHRMTGYLLRLESLMVDCRPAFQLADVSSLIGLPRLQEFSCWRCIGNNPIMAQSPVDIFRVPEKVNLSFLKFRESSMDERYMLAR</sequence>
<organism evidence="1 2">
    <name type="scientific">Aspergillus nanangensis</name>
    <dbReference type="NCBI Taxonomy" id="2582783"/>
    <lineage>
        <taxon>Eukaryota</taxon>
        <taxon>Fungi</taxon>
        <taxon>Dikarya</taxon>
        <taxon>Ascomycota</taxon>
        <taxon>Pezizomycotina</taxon>
        <taxon>Eurotiomycetes</taxon>
        <taxon>Eurotiomycetidae</taxon>
        <taxon>Eurotiales</taxon>
        <taxon>Aspergillaceae</taxon>
        <taxon>Aspergillus</taxon>
        <taxon>Aspergillus subgen. Circumdati</taxon>
    </lineage>
</organism>
<proteinExistence type="predicted"/>
<keyword evidence="2" id="KW-1185">Reference proteome</keyword>
<reference evidence="1" key="2">
    <citation type="submission" date="2020-02" db="EMBL/GenBank/DDBJ databases">
        <authorList>
            <person name="Gilchrist C.L.M."/>
            <person name="Chooi Y.-H."/>
        </authorList>
    </citation>
    <scope>NUCLEOTIDE SEQUENCE</scope>
    <source>
        <strain evidence="1">MST-FP2251</strain>
    </source>
</reference>
<name>A0AAD4CCR7_ASPNN</name>
<gene>
    <name evidence="1" type="ORF">FE257_002315</name>
</gene>
<dbReference type="AlphaFoldDB" id="A0AAD4CCR7"/>
<reference evidence="1" key="1">
    <citation type="journal article" date="2019" name="Beilstein J. Org. Chem.">
        <title>Nanangenines: drimane sesquiterpenoids as the dominant metabolite cohort of a novel Australian fungus, Aspergillus nanangensis.</title>
        <authorList>
            <person name="Lacey H.J."/>
            <person name="Gilchrist C.L.M."/>
            <person name="Crombie A."/>
            <person name="Kalaitzis J.A."/>
            <person name="Vuong D."/>
            <person name="Rutledge P.J."/>
            <person name="Turner P."/>
            <person name="Pitt J.I."/>
            <person name="Lacey E."/>
            <person name="Chooi Y.H."/>
            <person name="Piggott A.M."/>
        </authorList>
    </citation>
    <scope>NUCLEOTIDE SEQUENCE</scope>
    <source>
        <strain evidence="1">MST-FP2251</strain>
    </source>
</reference>
<evidence type="ECO:0000313" key="2">
    <source>
        <dbReference type="Proteomes" id="UP001194746"/>
    </source>
</evidence>
<evidence type="ECO:0000313" key="1">
    <source>
        <dbReference type="EMBL" id="KAF9884085.1"/>
    </source>
</evidence>
<accession>A0AAD4CCR7</accession>
<dbReference type="EMBL" id="VCAU01000135">
    <property type="protein sequence ID" value="KAF9884085.1"/>
    <property type="molecule type" value="Genomic_DNA"/>
</dbReference>